<dbReference type="AlphaFoldDB" id="A0A6M3K8V3"/>
<name>A0A6M3K8V3_9ZZZZ</name>
<dbReference type="EMBL" id="MT142326">
    <property type="protein sequence ID" value="QJA78220.1"/>
    <property type="molecule type" value="Genomic_DNA"/>
</dbReference>
<gene>
    <name evidence="1" type="ORF">MM415A01103_0008</name>
</gene>
<proteinExistence type="predicted"/>
<reference evidence="1" key="1">
    <citation type="submission" date="2020-03" db="EMBL/GenBank/DDBJ databases">
        <title>The deep terrestrial virosphere.</title>
        <authorList>
            <person name="Holmfeldt K."/>
            <person name="Nilsson E."/>
            <person name="Simone D."/>
            <person name="Lopez-Fernandez M."/>
            <person name="Wu X."/>
            <person name="de Brujin I."/>
            <person name="Lundin D."/>
            <person name="Andersson A."/>
            <person name="Bertilsson S."/>
            <person name="Dopson M."/>
        </authorList>
    </citation>
    <scope>NUCLEOTIDE SEQUENCE</scope>
    <source>
        <strain evidence="1">MM415A01103</strain>
    </source>
</reference>
<accession>A0A6M3K8V3</accession>
<protein>
    <submittedName>
        <fullName evidence="1">Uncharacterized protein</fullName>
    </submittedName>
</protein>
<organism evidence="1">
    <name type="scientific">viral metagenome</name>
    <dbReference type="NCBI Taxonomy" id="1070528"/>
    <lineage>
        <taxon>unclassified sequences</taxon>
        <taxon>metagenomes</taxon>
        <taxon>organismal metagenomes</taxon>
    </lineage>
</organism>
<sequence length="289" mass="30476">MSQQVKVYRELQFYCGGAKTLYVDPNTSTTVVYVLPNTDATESLAFGNGTKNMDVTFYGDVVTNYMTWDESTNKLTFSGLTEIAMGSYASPKEVGSATGVHFAYWSGTGSGAASFHIGHQVVMKTTETGRPFPLCVQAEADGVGVGPDRIEAAQFISLLGAGGEATHLTTLGGDATAGMYATWHKVGANTSCVCEAGCRVAAVWLDNQMNCVVSGEEYAAFITCGGSKVDAVFGFETTSSGWTNLLYFDETAYDQDPVASTGCTIAIGDTPYLKVSLNGTAYGIPIIAI</sequence>
<evidence type="ECO:0000313" key="1">
    <source>
        <dbReference type="EMBL" id="QJA78220.1"/>
    </source>
</evidence>